<dbReference type="Gene3D" id="2.60.40.420">
    <property type="entry name" value="Cupredoxins - blue copper proteins"/>
    <property type="match status" value="1"/>
</dbReference>
<protein>
    <submittedName>
        <fullName evidence="8">Copper oxidase</fullName>
    </submittedName>
</protein>
<keyword evidence="4" id="KW-0186">Copper</keyword>
<dbReference type="InterPro" id="IPR008972">
    <property type="entry name" value="Cupredoxin"/>
</dbReference>
<dbReference type="Pfam" id="PF07731">
    <property type="entry name" value="Cu-oxidase_2"/>
    <property type="match status" value="1"/>
</dbReference>
<comment type="caution">
    <text evidence="8">The sequence shown here is derived from an EMBL/GenBank/DDBJ whole genome shotgun (WGS) entry which is preliminary data.</text>
</comment>
<comment type="subcellular location">
    <subcellularLocation>
        <location evidence="1">Periplasm</location>
    </subcellularLocation>
</comment>
<dbReference type="EMBL" id="JACEZT010000006">
    <property type="protein sequence ID" value="MBA5637710.1"/>
    <property type="molecule type" value="Genomic_DNA"/>
</dbReference>
<feature type="domain" description="Plastocyanin-like" evidence="6">
    <location>
        <begin position="218"/>
        <end position="333"/>
    </location>
</feature>
<keyword evidence="2" id="KW-0479">Metal-binding</keyword>
<dbReference type="PANTHER" id="PTHR11709:SF394">
    <property type="entry name" value="FI03373P-RELATED"/>
    <property type="match status" value="1"/>
</dbReference>
<dbReference type="InterPro" id="IPR006311">
    <property type="entry name" value="TAT_signal"/>
</dbReference>
<dbReference type="InterPro" id="IPR011706">
    <property type="entry name" value="Cu-oxidase_C"/>
</dbReference>
<feature type="domain" description="Plastocyanin-like" evidence="7">
    <location>
        <begin position="85"/>
        <end position="192"/>
    </location>
</feature>
<evidence type="ECO:0000256" key="1">
    <source>
        <dbReference type="ARBA" id="ARBA00004418"/>
    </source>
</evidence>
<feature type="chain" id="PRO_5031078640" evidence="5">
    <location>
        <begin position="27"/>
        <end position="463"/>
    </location>
</feature>
<dbReference type="GO" id="GO:0005507">
    <property type="term" value="F:copper ion binding"/>
    <property type="evidence" value="ECO:0007669"/>
    <property type="project" value="InterPro"/>
</dbReference>
<sequence length="463" mass="50234">MVTRRDFFRGAGAAAVSTALVSRAGAATLPEAASMASPATQPPLAPPNGRPYNPVVTLNGWTLPWRMKAGVKEFHLVAEPVVREIAPGMKAQLWGYNGQSPGPTIEVVEGDRVRIFVTNKLPEHTSMHWHGQRLPNGMDGVTGLTQPGIPPGKTYVYEFVARRAGTFMYHPHADEMMQMAMGMMGLWITHPKDPRFMAVDRDFCLLLNAYDIEPGSATPRVNTMLDFNLWTFNSRAFPGVDPMVVAQGDRVRIRVGNLTMTNHPIHMHGHEFAVTGTDGGWVPPAARWPEVTTDIAVGQMRAIEFDATDPGDWAFHCHKSHHTMNAMGHDVPTMTGVDQSAVLAKINRLVPDYMAMGDKGMADMAAMPMPLPDNTLPMMTGTGPFGAIGMGGMFTTVKVRKGLARHDYRDPGWYRHPAGTLAYEYAGEDSALPAAPQPPAGAAAATTPDGAMFKATKGGQHHH</sequence>
<dbReference type="InterPro" id="IPR011707">
    <property type="entry name" value="Cu-oxidase-like_N"/>
</dbReference>
<evidence type="ECO:0000259" key="6">
    <source>
        <dbReference type="Pfam" id="PF07731"/>
    </source>
</evidence>
<evidence type="ECO:0000259" key="7">
    <source>
        <dbReference type="Pfam" id="PF07732"/>
    </source>
</evidence>
<dbReference type="Proteomes" id="UP000534388">
    <property type="component" value="Unassembled WGS sequence"/>
</dbReference>
<dbReference type="InterPro" id="IPR045087">
    <property type="entry name" value="Cu-oxidase_fam"/>
</dbReference>
<accession>A0A7W2IC16</accession>
<evidence type="ECO:0000256" key="2">
    <source>
        <dbReference type="ARBA" id="ARBA00022723"/>
    </source>
</evidence>
<dbReference type="SUPFAM" id="SSF49503">
    <property type="entry name" value="Cupredoxins"/>
    <property type="match status" value="2"/>
</dbReference>
<evidence type="ECO:0000313" key="9">
    <source>
        <dbReference type="Proteomes" id="UP000534388"/>
    </source>
</evidence>
<reference evidence="8 9" key="1">
    <citation type="submission" date="2020-07" db="EMBL/GenBank/DDBJ databases">
        <title>Novel species isolated from subtropical streams in China.</title>
        <authorList>
            <person name="Lu H."/>
        </authorList>
    </citation>
    <scope>NUCLEOTIDE SEQUENCE [LARGE SCALE GENOMIC DNA]</scope>
    <source>
        <strain evidence="8 9">LX20W</strain>
    </source>
</reference>
<keyword evidence="3" id="KW-0560">Oxidoreductase</keyword>
<organism evidence="8 9">
    <name type="scientific">Rugamonas brunnea</name>
    <dbReference type="NCBI Taxonomy" id="2758569"/>
    <lineage>
        <taxon>Bacteria</taxon>
        <taxon>Pseudomonadati</taxon>
        <taxon>Pseudomonadota</taxon>
        <taxon>Betaproteobacteria</taxon>
        <taxon>Burkholderiales</taxon>
        <taxon>Oxalobacteraceae</taxon>
        <taxon>Telluria group</taxon>
        <taxon>Rugamonas</taxon>
    </lineage>
</organism>
<keyword evidence="5" id="KW-0732">Signal</keyword>
<dbReference type="AlphaFoldDB" id="A0A7W2IC16"/>
<dbReference type="GO" id="GO:0016491">
    <property type="term" value="F:oxidoreductase activity"/>
    <property type="evidence" value="ECO:0007669"/>
    <property type="project" value="UniProtKB-KW"/>
</dbReference>
<proteinExistence type="predicted"/>
<evidence type="ECO:0000256" key="3">
    <source>
        <dbReference type="ARBA" id="ARBA00023002"/>
    </source>
</evidence>
<keyword evidence="9" id="KW-1185">Reference proteome</keyword>
<name>A0A7W2IC16_9BURK</name>
<dbReference type="InterPro" id="IPR002355">
    <property type="entry name" value="Cu_oxidase_Cu_BS"/>
</dbReference>
<gene>
    <name evidence="8" type="ORF">H3H37_11650</name>
</gene>
<evidence type="ECO:0000256" key="4">
    <source>
        <dbReference type="ARBA" id="ARBA00023008"/>
    </source>
</evidence>
<dbReference type="CDD" id="cd13860">
    <property type="entry name" value="CuRO_1_2dMco_1"/>
    <property type="match status" value="1"/>
</dbReference>
<dbReference type="PROSITE" id="PS51318">
    <property type="entry name" value="TAT"/>
    <property type="match status" value="1"/>
</dbReference>
<dbReference type="PANTHER" id="PTHR11709">
    <property type="entry name" value="MULTI-COPPER OXIDASE"/>
    <property type="match status" value="1"/>
</dbReference>
<dbReference type="PROSITE" id="PS00080">
    <property type="entry name" value="MULTICOPPER_OXIDASE2"/>
    <property type="match status" value="1"/>
</dbReference>
<dbReference type="RefSeq" id="WP_182162557.1">
    <property type="nucleotide sequence ID" value="NZ_JACEZT010000006.1"/>
</dbReference>
<feature type="signal peptide" evidence="5">
    <location>
        <begin position="1"/>
        <end position="26"/>
    </location>
</feature>
<dbReference type="GO" id="GO:0042597">
    <property type="term" value="C:periplasmic space"/>
    <property type="evidence" value="ECO:0007669"/>
    <property type="project" value="UniProtKB-SubCell"/>
</dbReference>
<evidence type="ECO:0000256" key="5">
    <source>
        <dbReference type="SAM" id="SignalP"/>
    </source>
</evidence>
<dbReference type="Pfam" id="PF07732">
    <property type="entry name" value="Cu-oxidase_3"/>
    <property type="match status" value="1"/>
</dbReference>
<dbReference type="CDD" id="cd04202">
    <property type="entry name" value="CuRO_D2_2dMcoN_like"/>
    <property type="match status" value="1"/>
</dbReference>
<evidence type="ECO:0000313" key="8">
    <source>
        <dbReference type="EMBL" id="MBA5637710.1"/>
    </source>
</evidence>